<evidence type="ECO:0000313" key="2">
    <source>
        <dbReference type="Proteomes" id="UP000824681"/>
    </source>
</evidence>
<name>A0ABX8U7K9_9ACTN</name>
<dbReference type="EMBL" id="CP068985">
    <property type="protein sequence ID" value="QYC43714.1"/>
    <property type="molecule type" value="Genomic_DNA"/>
</dbReference>
<protein>
    <submittedName>
        <fullName evidence="1">Uncharacterized protein</fullName>
    </submittedName>
</protein>
<accession>A0ABX8U7K9</accession>
<organism evidence="1 2">
    <name type="scientific">Nonomuraea coxensis DSM 45129</name>
    <dbReference type="NCBI Taxonomy" id="1122611"/>
    <lineage>
        <taxon>Bacteria</taxon>
        <taxon>Bacillati</taxon>
        <taxon>Actinomycetota</taxon>
        <taxon>Actinomycetes</taxon>
        <taxon>Streptosporangiales</taxon>
        <taxon>Streptosporangiaceae</taxon>
        <taxon>Nonomuraea</taxon>
    </lineage>
</organism>
<reference evidence="1 2" key="1">
    <citation type="journal article" date="2021" name="ACS Chem. Biol.">
        <title>Genomic-Led Discovery of a Novel Glycopeptide Antibiotic by Nonomuraea coxensis DSM 45129.</title>
        <authorList>
            <person name="Yushchuk O."/>
            <person name="Vior N.M."/>
            <person name="Andreo-Vidal A."/>
            <person name="Berini F."/>
            <person name="Ruckert C."/>
            <person name="Busche T."/>
            <person name="Binda E."/>
            <person name="Kalinowski J."/>
            <person name="Truman A.W."/>
            <person name="Marinelli F."/>
        </authorList>
    </citation>
    <scope>NUCLEOTIDE SEQUENCE [LARGE SCALE GENOMIC DNA]</scope>
    <source>
        <strain evidence="1 2">DSM 45129</strain>
    </source>
</reference>
<dbReference type="Proteomes" id="UP000824681">
    <property type="component" value="Chromosome"/>
</dbReference>
<evidence type="ECO:0000313" key="1">
    <source>
        <dbReference type="EMBL" id="QYC43714.1"/>
    </source>
</evidence>
<keyword evidence="2" id="KW-1185">Reference proteome</keyword>
<dbReference type="RefSeq" id="WP_020546456.1">
    <property type="nucleotide sequence ID" value="NZ_CP068985.1"/>
</dbReference>
<proteinExistence type="predicted"/>
<sequence>MSDDLPDKIEDLPDRPRRRLGKVPWAASVSAGLAAAAASVLAASVEWDIPPTAKIGVTAPGRSGEGGA</sequence>
<gene>
    <name evidence="1" type="ORF">Nocox_30655</name>
</gene>